<evidence type="ECO:0000256" key="2">
    <source>
        <dbReference type="ARBA" id="ARBA00023002"/>
    </source>
</evidence>
<gene>
    <name evidence="7" type="ORF">EDD60_10715</name>
</gene>
<protein>
    <submittedName>
        <fullName evidence="7">Glutamate synthase (NADPH/NADH) small chain</fullName>
    </submittedName>
</protein>
<evidence type="ECO:0000259" key="6">
    <source>
        <dbReference type="Pfam" id="PF14691"/>
    </source>
</evidence>
<sequence>MGQKDGFLRYQRQDNEVIEPKQRIKNFHEFHHPLDSQQRRIQGARCMNCGVPFCQAAIEIEGKITGCPLHNLVPEWNDEIYHGHDAHALSRLLKTNPFPELTGRVCPALCEKACICGLHDEPVTIKDNELFIIEKAFQEQMMKPIKPTVLTDKKVAVVGSGPAGLCVAYKLNQRGHQVTVYEKEDRVGGLLMYGIPSMKLEKSIIMRRVKMMEEEGVVFKTNVEVGRDITKEQLLQQYDAVVLCCGSQKARDLKVKGRQSQGIYFAVDFLKAVTKNELDQKPCPSAQGKNVVIVGGGDTGNDCVATCIRQGCTSVTQIEMMSAPPTVNQKPWPQWPNVLKVDYGQEESLEVFHQDPRVYNTIIKECLHDNGKLVGVKTSKGSFVNGKWQEKPASEKYLKADLLLIAVGFEGVLDGIQEAFDLELTSHHTVKTLPHHYQIKNSQFFTAGDMHRGQSLVVWAIQEGLECAKEVDYYLMGYSYMNE</sequence>
<dbReference type="Pfam" id="PF07992">
    <property type="entry name" value="Pyr_redox_2"/>
    <property type="match status" value="1"/>
</dbReference>
<organism evidence="7 8">
    <name type="scientific">Longibaculum muris</name>
    <dbReference type="NCBI Taxonomy" id="1796628"/>
    <lineage>
        <taxon>Bacteria</taxon>
        <taxon>Bacillati</taxon>
        <taxon>Bacillota</taxon>
        <taxon>Erysipelotrichia</taxon>
        <taxon>Erysipelotrichales</taxon>
        <taxon>Coprobacillaceae</taxon>
        <taxon>Longibaculum</taxon>
    </lineage>
</organism>
<evidence type="ECO:0000256" key="3">
    <source>
        <dbReference type="ARBA" id="ARBA00023164"/>
    </source>
</evidence>
<dbReference type="EMBL" id="SMCQ01000007">
    <property type="protein sequence ID" value="TCW00526.1"/>
    <property type="molecule type" value="Genomic_DNA"/>
</dbReference>
<dbReference type="InterPro" id="IPR023753">
    <property type="entry name" value="FAD/NAD-binding_dom"/>
</dbReference>
<dbReference type="PANTHER" id="PTHR43100">
    <property type="entry name" value="GLUTAMATE SYNTHASE [NADPH] SMALL CHAIN"/>
    <property type="match status" value="1"/>
</dbReference>
<name>A0A4R3Z5K1_9FIRM</name>
<dbReference type="GeneID" id="98915112"/>
<dbReference type="GO" id="GO:0051536">
    <property type="term" value="F:iron-sulfur cluster binding"/>
    <property type="evidence" value="ECO:0007669"/>
    <property type="project" value="InterPro"/>
</dbReference>
<evidence type="ECO:0000313" key="7">
    <source>
        <dbReference type="EMBL" id="TCW00526.1"/>
    </source>
</evidence>
<dbReference type="PRINTS" id="PR00419">
    <property type="entry name" value="ADXRDTASE"/>
</dbReference>
<dbReference type="Pfam" id="PF14691">
    <property type="entry name" value="Fer4_20"/>
    <property type="match status" value="1"/>
</dbReference>
<keyword evidence="8" id="KW-1185">Reference proteome</keyword>
<evidence type="ECO:0000313" key="8">
    <source>
        <dbReference type="Proteomes" id="UP000295515"/>
    </source>
</evidence>
<dbReference type="InterPro" id="IPR051394">
    <property type="entry name" value="Glutamate_Synthase"/>
</dbReference>
<feature type="domain" description="Dihydroprymidine dehydrogenase" evidence="6">
    <location>
        <begin position="23"/>
        <end position="140"/>
    </location>
</feature>
<keyword evidence="2" id="KW-0560">Oxidoreductase</keyword>
<dbReference type="AlphaFoldDB" id="A0A4R3Z5K1"/>
<dbReference type="GO" id="GO:0016639">
    <property type="term" value="F:oxidoreductase activity, acting on the CH-NH2 group of donors, NAD or NADP as acceptor"/>
    <property type="evidence" value="ECO:0007669"/>
    <property type="project" value="InterPro"/>
</dbReference>
<proteinExistence type="predicted"/>
<keyword evidence="1" id="KW-0028">Amino-acid biosynthesis</keyword>
<dbReference type="RefSeq" id="WP_066448416.1">
    <property type="nucleotide sequence ID" value="NZ_JANKBF010000010.1"/>
</dbReference>
<dbReference type="Gene3D" id="1.10.1060.10">
    <property type="entry name" value="Alpha-helical ferredoxin"/>
    <property type="match status" value="1"/>
</dbReference>
<dbReference type="InterPro" id="IPR006005">
    <property type="entry name" value="Glut_synth_ssu1"/>
</dbReference>
<keyword evidence="3" id="KW-0314">Glutamate biosynthesis</keyword>
<evidence type="ECO:0000256" key="1">
    <source>
        <dbReference type="ARBA" id="ARBA00022605"/>
    </source>
</evidence>
<dbReference type="InterPro" id="IPR028261">
    <property type="entry name" value="DPD_II"/>
</dbReference>
<feature type="domain" description="FAD/NAD(P)-binding" evidence="5">
    <location>
        <begin position="153"/>
        <end position="464"/>
    </location>
</feature>
<comment type="pathway">
    <text evidence="4">Amino-acid biosynthesis.</text>
</comment>
<dbReference type="SUPFAM" id="SSF46548">
    <property type="entry name" value="alpha-helical ferredoxin"/>
    <property type="match status" value="1"/>
</dbReference>
<dbReference type="SUPFAM" id="SSF51971">
    <property type="entry name" value="Nucleotide-binding domain"/>
    <property type="match status" value="2"/>
</dbReference>
<dbReference type="Proteomes" id="UP000295515">
    <property type="component" value="Unassembled WGS sequence"/>
</dbReference>
<dbReference type="GO" id="GO:0006537">
    <property type="term" value="P:glutamate biosynthetic process"/>
    <property type="evidence" value="ECO:0007669"/>
    <property type="project" value="UniProtKB-KW"/>
</dbReference>
<dbReference type="PANTHER" id="PTHR43100:SF3">
    <property type="entry name" value="FAD_NAD(P)-BINDING DOMAIN-CONTAINING PROTEIN"/>
    <property type="match status" value="1"/>
</dbReference>
<comment type="caution">
    <text evidence="7">The sequence shown here is derived from an EMBL/GenBank/DDBJ whole genome shotgun (WGS) entry which is preliminary data.</text>
</comment>
<reference evidence="7 8" key="1">
    <citation type="submission" date="2019-03" db="EMBL/GenBank/DDBJ databases">
        <title>Genomic Encyclopedia of Type Strains, Phase IV (KMG-IV): sequencing the most valuable type-strain genomes for metagenomic binning, comparative biology and taxonomic classification.</title>
        <authorList>
            <person name="Goeker M."/>
        </authorList>
    </citation>
    <scope>NUCLEOTIDE SEQUENCE [LARGE SCALE GENOMIC DNA]</scope>
    <source>
        <strain evidence="7 8">DSM 29487</strain>
    </source>
</reference>
<dbReference type="InterPro" id="IPR009051">
    <property type="entry name" value="Helical_ferredxn"/>
</dbReference>
<evidence type="ECO:0000256" key="4">
    <source>
        <dbReference type="ARBA" id="ARBA00029440"/>
    </source>
</evidence>
<dbReference type="InterPro" id="IPR036188">
    <property type="entry name" value="FAD/NAD-bd_sf"/>
</dbReference>
<accession>A0A4R3Z5K1</accession>
<dbReference type="Gene3D" id="3.50.50.60">
    <property type="entry name" value="FAD/NAD(P)-binding domain"/>
    <property type="match status" value="2"/>
</dbReference>
<dbReference type="NCBIfam" id="TIGR01317">
    <property type="entry name" value="GOGAT_sm_gam"/>
    <property type="match status" value="1"/>
</dbReference>
<evidence type="ECO:0000259" key="5">
    <source>
        <dbReference type="Pfam" id="PF07992"/>
    </source>
</evidence>